<comment type="caution">
    <text evidence="1">The sequence shown here is derived from an EMBL/GenBank/DDBJ whole genome shotgun (WGS) entry which is preliminary data.</text>
</comment>
<name>A0AAN9E1H0_CROPI</name>
<evidence type="ECO:0000313" key="2">
    <source>
        <dbReference type="Proteomes" id="UP001372338"/>
    </source>
</evidence>
<dbReference type="AlphaFoldDB" id="A0AAN9E1H0"/>
<sequence length="96" mass="10084">MRSLGASSVAKESNLEKVRLRATGPSLGVVTDLGIVLCESGPLTVSVFHLRCLFSGSLFPPDASQIWFIANTAAAGTEAIVAAQQHPCRLQFGSEP</sequence>
<accession>A0AAN9E1H0</accession>
<dbReference type="EMBL" id="JAYWIO010000008">
    <property type="protein sequence ID" value="KAK7243248.1"/>
    <property type="molecule type" value="Genomic_DNA"/>
</dbReference>
<keyword evidence="2" id="KW-1185">Reference proteome</keyword>
<reference evidence="1 2" key="1">
    <citation type="submission" date="2024-01" db="EMBL/GenBank/DDBJ databases">
        <title>The genomes of 5 underutilized Papilionoideae crops provide insights into root nodulation and disease resistanc.</title>
        <authorList>
            <person name="Yuan L."/>
        </authorList>
    </citation>
    <scope>NUCLEOTIDE SEQUENCE [LARGE SCALE GENOMIC DNA]</scope>
    <source>
        <strain evidence="1">ZHUSHIDOU_FW_LH</strain>
        <tissue evidence="1">Leaf</tissue>
    </source>
</reference>
<protein>
    <submittedName>
        <fullName evidence="1">Uncharacterized protein</fullName>
    </submittedName>
</protein>
<organism evidence="1 2">
    <name type="scientific">Crotalaria pallida</name>
    <name type="common">Smooth rattlebox</name>
    <name type="synonym">Crotalaria striata</name>
    <dbReference type="NCBI Taxonomy" id="3830"/>
    <lineage>
        <taxon>Eukaryota</taxon>
        <taxon>Viridiplantae</taxon>
        <taxon>Streptophyta</taxon>
        <taxon>Embryophyta</taxon>
        <taxon>Tracheophyta</taxon>
        <taxon>Spermatophyta</taxon>
        <taxon>Magnoliopsida</taxon>
        <taxon>eudicotyledons</taxon>
        <taxon>Gunneridae</taxon>
        <taxon>Pentapetalae</taxon>
        <taxon>rosids</taxon>
        <taxon>fabids</taxon>
        <taxon>Fabales</taxon>
        <taxon>Fabaceae</taxon>
        <taxon>Papilionoideae</taxon>
        <taxon>50 kb inversion clade</taxon>
        <taxon>genistoids sensu lato</taxon>
        <taxon>core genistoids</taxon>
        <taxon>Crotalarieae</taxon>
        <taxon>Crotalaria</taxon>
    </lineage>
</organism>
<proteinExistence type="predicted"/>
<dbReference type="Proteomes" id="UP001372338">
    <property type="component" value="Unassembled WGS sequence"/>
</dbReference>
<gene>
    <name evidence="1" type="ORF">RIF29_38039</name>
</gene>
<evidence type="ECO:0000313" key="1">
    <source>
        <dbReference type="EMBL" id="KAK7243248.1"/>
    </source>
</evidence>